<protein>
    <recommendedName>
        <fullName evidence="3">C2H2-type domain-containing protein</fullName>
    </recommendedName>
</protein>
<feature type="non-terminal residue" evidence="1">
    <location>
        <position position="1"/>
    </location>
</feature>
<sequence length="153" mass="17237">MNTKGMDELSAENERLLRELQLERQLTEVLDNIRNNAPKTKATNRWENTNALQTDYVKQEVNECQNQSQNNFTFITEILNVSAGSDDQIVEEVPVIIADSNASLPYECMECDYKTCDRSSYETHWSTAHLSSSSRSLLRTSTTTTTSSTTTGA</sequence>
<dbReference type="AlphaFoldDB" id="A0A7R9MHW0"/>
<dbReference type="EMBL" id="CAJPVJ010019696">
    <property type="protein sequence ID" value="CAG2177389.1"/>
    <property type="molecule type" value="Genomic_DNA"/>
</dbReference>
<gene>
    <name evidence="1" type="ORF">ONB1V03_LOCUS16821</name>
</gene>
<dbReference type="EMBL" id="OC934521">
    <property type="protein sequence ID" value="CAD7660251.1"/>
    <property type="molecule type" value="Genomic_DNA"/>
</dbReference>
<evidence type="ECO:0000313" key="2">
    <source>
        <dbReference type="Proteomes" id="UP000728032"/>
    </source>
</evidence>
<keyword evidence="2" id="KW-1185">Reference proteome</keyword>
<proteinExistence type="predicted"/>
<evidence type="ECO:0000313" key="1">
    <source>
        <dbReference type="EMBL" id="CAD7660251.1"/>
    </source>
</evidence>
<name>A0A7R9MHW0_9ACAR</name>
<accession>A0A7R9MHW0</accession>
<evidence type="ECO:0008006" key="3">
    <source>
        <dbReference type="Google" id="ProtNLM"/>
    </source>
</evidence>
<reference evidence="1" key="1">
    <citation type="submission" date="2020-11" db="EMBL/GenBank/DDBJ databases">
        <authorList>
            <person name="Tran Van P."/>
        </authorList>
    </citation>
    <scope>NUCLEOTIDE SEQUENCE</scope>
</reference>
<organism evidence="1">
    <name type="scientific">Oppiella nova</name>
    <dbReference type="NCBI Taxonomy" id="334625"/>
    <lineage>
        <taxon>Eukaryota</taxon>
        <taxon>Metazoa</taxon>
        <taxon>Ecdysozoa</taxon>
        <taxon>Arthropoda</taxon>
        <taxon>Chelicerata</taxon>
        <taxon>Arachnida</taxon>
        <taxon>Acari</taxon>
        <taxon>Acariformes</taxon>
        <taxon>Sarcoptiformes</taxon>
        <taxon>Oribatida</taxon>
        <taxon>Brachypylina</taxon>
        <taxon>Oppioidea</taxon>
        <taxon>Oppiidae</taxon>
        <taxon>Oppiella</taxon>
    </lineage>
</organism>
<dbReference type="Proteomes" id="UP000728032">
    <property type="component" value="Unassembled WGS sequence"/>
</dbReference>